<reference evidence="2" key="1">
    <citation type="submission" date="2021-06" db="EMBL/GenBank/DDBJ databases">
        <authorList>
            <person name="Hodson N. C."/>
            <person name="Mongue J. A."/>
            <person name="Jaron S. K."/>
        </authorList>
    </citation>
    <scope>NUCLEOTIDE SEQUENCE</scope>
</reference>
<accession>A0A8J2NYB0</accession>
<evidence type="ECO:0000313" key="2">
    <source>
        <dbReference type="EMBL" id="CAG7719040.1"/>
    </source>
</evidence>
<dbReference type="EMBL" id="CAJVCH010058171">
    <property type="protein sequence ID" value="CAG7719040.1"/>
    <property type="molecule type" value="Genomic_DNA"/>
</dbReference>
<comment type="caution">
    <text evidence="2">The sequence shown here is derived from an EMBL/GenBank/DDBJ whole genome shotgun (WGS) entry which is preliminary data.</text>
</comment>
<organism evidence="2 3">
    <name type="scientific">Allacma fusca</name>
    <dbReference type="NCBI Taxonomy" id="39272"/>
    <lineage>
        <taxon>Eukaryota</taxon>
        <taxon>Metazoa</taxon>
        <taxon>Ecdysozoa</taxon>
        <taxon>Arthropoda</taxon>
        <taxon>Hexapoda</taxon>
        <taxon>Collembola</taxon>
        <taxon>Symphypleona</taxon>
        <taxon>Sminthuridae</taxon>
        <taxon>Allacma</taxon>
    </lineage>
</organism>
<feature type="non-terminal residue" evidence="2">
    <location>
        <position position="1"/>
    </location>
</feature>
<evidence type="ECO:0000313" key="3">
    <source>
        <dbReference type="Proteomes" id="UP000708208"/>
    </source>
</evidence>
<sequence>NGVTMGLAFIFEVWVWMELLVLSYAGTFMFLTFAIPYVCGELRATIKEILNWTGDSVVDLD</sequence>
<proteinExistence type="predicted"/>
<evidence type="ECO:0000256" key="1">
    <source>
        <dbReference type="SAM" id="Phobius"/>
    </source>
</evidence>
<keyword evidence="1" id="KW-0472">Membrane</keyword>
<feature type="non-terminal residue" evidence="2">
    <location>
        <position position="61"/>
    </location>
</feature>
<keyword evidence="1" id="KW-1133">Transmembrane helix</keyword>
<keyword evidence="3" id="KW-1185">Reference proteome</keyword>
<protein>
    <submittedName>
        <fullName evidence="2">Uncharacterized protein</fullName>
    </submittedName>
</protein>
<dbReference type="Proteomes" id="UP000708208">
    <property type="component" value="Unassembled WGS sequence"/>
</dbReference>
<gene>
    <name evidence="2" type="ORF">AFUS01_LOCUS8384</name>
</gene>
<feature type="transmembrane region" description="Helical" evidence="1">
    <location>
        <begin position="13"/>
        <end position="39"/>
    </location>
</feature>
<name>A0A8J2NYB0_9HEXA</name>
<keyword evidence="1" id="KW-0812">Transmembrane</keyword>
<dbReference type="AlphaFoldDB" id="A0A8J2NYB0"/>